<keyword evidence="3 5" id="KW-0067">ATP-binding</keyword>
<evidence type="ECO:0000259" key="4">
    <source>
        <dbReference type="PROSITE" id="PS50893"/>
    </source>
</evidence>
<evidence type="ECO:0000313" key="5">
    <source>
        <dbReference type="EMBL" id="TKB48743.1"/>
    </source>
</evidence>
<keyword evidence="1" id="KW-0813">Transport</keyword>
<gene>
    <name evidence="5" type="ORF">FCL40_11380</name>
</gene>
<dbReference type="Pfam" id="PF00005">
    <property type="entry name" value="ABC_tran"/>
    <property type="match status" value="1"/>
</dbReference>
<reference evidence="5 6" key="1">
    <citation type="submission" date="2019-04" db="EMBL/GenBank/DDBJ databases">
        <authorList>
            <person name="Hwang J.C."/>
        </authorList>
    </citation>
    <scope>NUCLEOTIDE SEQUENCE [LARGE SCALE GENOMIC DNA]</scope>
    <source>
        <strain evidence="5 6">IMCC35001</strain>
    </source>
</reference>
<keyword evidence="6" id="KW-1185">Reference proteome</keyword>
<dbReference type="InterPro" id="IPR003593">
    <property type="entry name" value="AAA+_ATPase"/>
</dbReference>
<evidence type="ECO:0000256" key="2">
    <source>
        <dbReference type="ARBA" id="ARBA00022741"/>
    </source>
</evidence>
<dbReference type="EMBL" id="SWCI01000006">
    <property type="protein sequence ID" value="TKB48743.1"/>
    <property type="molecule type" value="Genomic_DNA"/>
</dbReference>
<dbReference type="Proteomes" id="UP000305674">
    <property type="component" value="Unassembled WGS sequence"/>
</dbReference>
<dbReference type="PROSITE" id="PS00211">
    <property type="entry name" value="ABC_TRANSPORTER_1"/>
    <property type="match status" value="1"/>
</dbReference>
<dbReference type="CDD" id="cd03230">
    <property type="entry name" value="ABC_DR_subfamily_A"/>
    <property type="match status" value="1"/>
</dbReference>
<keyword evidence="2" id="KW-0547">Nucleotide-binding</keyword>
<organism evidence="5 6">
    <name type="scientific">Ferrimonas sediminicola</name>
    <dbReference type="NCBI Taxonomy" id="2569538"/>
    <lineage>
        <taxon>Bacteria</taxon>
        <taxon>Pseudomonadati</taxon>
        <taxon>Pseudomonadota</taxon>
        <taxon>Gammaproteobacteria</taxon>
        <taxon>Alteromonadales</taxon>
        <taxon>Ferrimonadaceae</taxon>
        <taxon>Ferrimonas</taxon>
    </lineage>
</organism>
<sequence length="303" mass="33451">MTHTAVSVVQVSKSFGEVLALDEVSLSLRPGELLGLLGHNGAGKTTLIKLILGLSIPDRGQIRVNGRDPGRTEQRASLSIGYLPEHVSLYDNLSGGELLGYFAGLRRVGRERVDEVLARLQLDYARDRKVRTYSKGMRQRLGLAQAILAEPRVLILDEPTVGLDPQASALFYELVAALRNNGTAVIICTHELTLIDRHLDSALILAKGRPLAQGSIDELRREHRLPTRVEVAGAELLASRDMLLAAMYDPRSNAFMVGQEQKQQLLAHLTGHHKIFDFNVLPPSLPEVYQSCQLRAQLEEFPC</sequence>
<proteinExistence type="predicted"/>
<dbReference type="Gene3D" id="3.40.50.300">
    <property type="entry name" value="P-loop containing nucleotide triphosphate hydrolases"/>
    <property type="match status" value="1"/>
</dbReference>
<dbReference type="AlphaFoldDB" id="A0A4U1BCJ4"/>
<dbReference type="InterPro" id="IPR027417">
    <property type="entry name" value="P-loop_NTPase"/>
</dbReference>
<evidence type="ECO:0000256" key="3">
    <source>
        <dbReference type="ARBA" id="ARBA00022840"/>
    </source>
</evidence>
<dbReference type="InterPro" id="IPR051782">
    <property type="entry name" value="ABC_Transporter_VariousFunc"/>
</dbReference>
<dbReference type="SUPFAM" id="SSF52540">
    <property type="entry name" value="P-loop containing nucleoside triphosphate hydrolases"/>
    <property type="match status" value="1"/>
</dbReference>
<dbReference type="PANTHER" id="PTHR42939:SF1">
    <property type="entry name" value="ABC TRANSPORTER ATP-BINDING PROTEIN ALBC-RELATED"/>
    <property type="match status" value="1"/>
</dbReference>
<accession>A0A4U1BCJ4</accession>
<dbReference type="PANTHER" id="PTHR42939">
    <property type="entry name" value="ABC TRANSPORTER ATP-BINDING PROTEIN ALBC-RELATED"/>
    <property type="match status" value="1"/>
</dbReference>
<dbReference type="RefSeq" id="WP_136853420.1">
    <property type="nucleotide sequence ID" value="NZ_SWCI01000006.1"/>
</dbReference>
<evidence type="ECO:0000313" key="6">
    <source>
        <dbReference type="Proteomes" id="UP000305674"/>
    </source>
</evidence>
<feature type="domain" description="ABC transporter" evidence="4">
    <location>
        <begin position="6"/>
        <end position="232"/>
    </location>
</feature>
<comment type="caution">
    <text evidence="5">The sequence shown here is derived from an EMBL/GenBank/DDBJ whole genome shotgun (WGS) entry which is preliminary data.</text>
</comment>
<dbReference type="InterPro" id="IPR017871">
    <property type="entry name" value="ABC_transporter-like_CS"/>
</dbReference>
<dbReference type="InterPro" id="IPR003439">
    <property type="entry name" value="ABC_transporter-like_ATP-bd"/>
</dbReference>
<dbReference type="OrthoDB" id="9804819at2"/>
<dbReference type="GO" id="GO:0016887">
    <property type="term" value="F:ATP hydrolysis activity"/>
    <property type="evidence" value="ECO:0007669"/>
    <property type="project" value="InterPro"/>
</dbReference>
<evidence type="ECO:0000256" key="1">
    <source>
        <dbReference type="ARBA" id="ARBA00022448"/>
    </source>
</evidence>
<dbReference type="PROSITE" id="PS50893">
    <property type="entry name" value="ABC_TRANSPORTER_2"/>
    <property type="match status" value="1"/>
</dbReference>
<name>A0A4U1BCJ4_9GAMM</name>
<dbReference type="GO" id="GO:0005524">
    <property type="term" value="F:ATP binding"/>
    <property type="evidence" value="ECO:0007669"/>
    <property type="project" value="UniProtKB-KW"/>
</dbReference>
<dbReference type="SMART" id="SM00382">
    <property type="entry name" value="AAA"/>
    <property type="match status" value="1"/>
</dbReference>
<protein>
    <submittedName>
        <fullName evidence="5">ABC transporter ATP-binding protein</fullName>
    </submittedName>
</protein>